<evidence type="ECO:0000259" key="11">
    <source>
        <dbReference type="Pfam" id="PF26002"/>
    </source>
</evidence>
<keyword evidence="8" id="KW-0472">Membrane</keyword>
<dbReference type="PANTHER" id="PTHR30386">
    <property type="entry name" value="MEMBRANE FUSION SUBUNIT OF EMRAB-TOLC MULTIDRUG EFFLUX PUMP"/>
    <property type="match status" value="1"/>
</dbReference>
<accession>A0A5D0RMV2</accession>
<comment type="similarity">
    <text evidence="2 9">Belongs to the membrane fusion protein (MFP) (TC 8.A.1) family.</text>
</comment>
<dbReference type="PRINTS" id="PR01490">
    <property type="entry name" value="RTXTOXIND"/>
</dbReference>
<dbReference type="GO" id="GO:0005886">
    <property type="term" value="C:plasma membrane"/>
    <property type="evidence" value="ECO:0007669"/>
    <property type="project" value="UniProtKB-SubCell"/>
</dbReference>
<dbReference type="Gene3D" id="2.40.50.100">
    <property type="match status" value="1"/>
</dbReference>
<dbReference type="InterPro" id="IPR058781">
    <property type="entry name" value="HH_AprE-like"/>
</dbReference>
<keyword evidence="5 9" id="KW-0997">Cell inner membrane</keyword>
<evidence type="ECO:0000256" key="6">
    <source>
        <dbReference type="ARBA" id="ARBA00022692"/>
    </source>
</evidence>
<evidence type="ECO:0000256" key="2">
    <source>
        <dbReference type="ARBA" id="ARBA00009477"/>
    </source>
</evidence>
<reference evidence="12 13" key="1">
    <citation type="submission" date="2019-08" db="EMBL/GenBank/DDBJ databases">
        <title>Identification of a novel species of the genus Boseongicola.</title>
        <authorList>
            <person name="Zhang X.-Q."/>
        </authorList>
    </citation>
    <scope>NUCLEOTIDE SEQUENCE [LARGE SCALE GENOMIC DNA]</scope>
    <source>
        <strain evidence="12 13">HY14</strain>
    </source>
</reference>
<dbReference type="AlphaFoldDB" id="A0A5D0RMV2"/>
<feature type="domain" description="AprE-like beta-barrel" evidence="11">
    <location>
        <begin position="324"/>
        <end position="414"/>
    </location>
</feature>
<keyword evidence="4 9" id="KW-1003">Cell membrane</keyword>
<protein>
    <recommendedName>
        <fullName evidence="9">Membrane fusion protein (MFP) family protein</fullName>
    </recommendedName>
</protein>
<keyword evidence="7" id="KW-1133">Transmembrane helix</keyword>
<evidence type="ECO:0000313" key="13">
    <source>
        <dbReference type="Proteomes" id="UP000322080"/>
    </source>
</evidence>
<evidence type="ECO:0000256" key="1">
    <source>
        <dbReference type="ARBA" id="ARBA00004377"/>
    </source>
</evidence>
<organism evidence="12 13">
    <name type="scientific">Maritimibacter fusiformis</name>
    <dbReference type="NCBI Taxonomy" id="2603819"/>
    <lineage>
        <taxon>Bacteria</taxon>
        <taxon>Pseudomonadati</taxon>
        <taxon>Pseudomonadota</taxon>
        <taxon>Alphaproteobacteria</taxon>
        <taxon>Rhodobacterales</taxon>
        <taxon>Roseobacteraceae</taxon>
        <taxon>Maritimibacter</taxon>
    </lineage>
</organism>
<feature type="domain" description="AprE-like long alpha-helical hairpin" evidence="10">
    <location>
        <begin position="92"/>
        <end position="282"/>
    </location>
</feature>
<dbReference type="InterPro" id="IPR010129">
    <property type="entry name" value="T1SS_HlyD"/>
</dbReference>
<dbReference type="InterPro" id="IPR050739">
    <property type="entry name" value="MFP"/>
</dbReference>
<dbReference type="Gene3D" id="2.40.30.170">
    <property type="match status" value="1"/>
</dbReference>
<evidence type="ECO:0000256" key="9">
    <source>
        <dbReference type="RuleBase" id="RU365093"/>
    </source>
</evidence>
<dbReference type="RefSeq" id="WP_148376661.1">
    <property type="nucleotide sequence ID" value="NZ_VSIY01000004.1"/>
</dbReference>
<proteinExistence type="inferred from homology"/>
<keyword evidence="13" id="KW-1185">Reference proteome</keyword>
<dbReference type="Pfam" id="PF26002">
    <property type="entry name" value="Beta-barrel_AprE"/>
    <property type="match status" value="1"/>
</dbReference>
<dbReference type="GO" id="GO:0015031">
    <property type="term" value="P:protein transport"/>
    <property type="evidence" value="ECO:0007669"/>
    <property type="project" value="InterPro"/>
</dbReference>
<evidence type="ECO:0000256" key="5">
    <source>
        <dbReference type="ARBA" id="ARBA00022519"/>
    </source>
</evidence>
<dbReference type="NCBIfam" id="TIGR01843">
    <property type="entry name" value="type_I_hlyD"/>
    <property type="match status" value="1"/>
</dbReference>
<dbReference type="PANTHER" id="PTHR30386:SF17">
    <property type="entry name" value="ALKALINE PROTEASE SECRETION PROTEIN APRE"/>
    <property type="match status" value="1"/>
</dbReference>
<evidence type="ECO:0000256" key="3">
    <source>
        <dbReference type="ARBA" id="ARBA00022448"/>
    </source>
</evidence>
<evidence type="ECO:0000313" key="12">
    <source>
        <dbReference type="EMBL" id="TYB82011.1"/>
    </source>
</evidence>
<name>A0A5D0RMV2_9RHOB</name>
<evidence type="ECO:0000256" key="8">
    <source>
        <dbReference type="ARBA" id="ARBA00023136"/>
    </source>
</evidence>
<dbReference type="Pfam" id="PF25994">
    <property type="entry name" value="HH_AprE"/>
    <property type="match status" value="1"/>
</dbReference>
<evidence type="ECO:0000256" key="7">
    <source>
        <dbReference type="ARBA" id="ARBA00022989"/>
    </source>
</evidence>
<gene>
    <name evidence="12" type="ORF">FVF75_04550</name>
</gene>
<evidence type="ECO:0000256" key="4">
    <source>
        <dbReference type="ARBA" id="ARBA00022475"/>
    </source>
</evidence>
<dbReference type="Proteomes" id="UP000322080">
    <property type="component" value="Unassembled WGS sequence"/>
</dbReference>
<keyword evidence="6" id="KW-0812">Transmembrane</keyword>
<sequence>MSAPTPQPAWSARRPLILGLVAILVLVCGFGTWATTTRISGAIVAPGAIEVEQNRQVVQHLDGGVVASIEVHEGDRVRKGQVLIRLDAEDVASELTIVESQLFELMARRGRLEAERDEARDISFAPELLSLAETNPDVAAMLEGNRRLFRQRRDNLWSSVEQLEKRAAQIASQIGGIAAQREALEEQARLIAEELVSQQALLEKGLTQASQVLALRREQARLVGTLGEVTATGAQAEGRITEIEIEITRIEAQRREDASEDLSTLEGRELELAERRRALRQQLDRLVIRAPVSGAVHAMQVFGEDAVIRPAEPVLFIVPQDRPLIIGVRVAPIHVDQIHIGQPVILRFSAFSSRATPELTGTVLSVSPDALTDDATGQRFYRARIEIAEGEADKLPEGTVLIPGMPVEAYLRTGDRSPIAYLVKPLADYFNKALRED</sequence>
<evidence type="ECO:0000259" key="10">
    <source>
        <dbReference type="Pfam" id="PF25994"/>
    </source>
</evidence>
<keyword evidence="3 9" id="KW-0813">Transport</keyword>
<dbReference type="EMBL" id="VSIY01000004">
    <property type="protein sequence ID" value="TYB82011.1"/>
    <property type="molecule type" value="Genomic_DNA"/>
</dbReference>
<comment type="subcellular location">
    <subcellularLocation>
        <location evidence="1 9">Cell inner membrane</location>
        <topology evidence="1 9">Single-pass membrane protein</topology>
    </subcellularLocation>
</comment>
<comment type="caution">
    <text evidence="12">The sequence shown here is derived from an EMBL/GenBank/DDBJ whole genome shotgun (WGS) entry which is preliminary data.</text>
</comment>
<dbReference type="InterPro" id="IPR058982">
    <property type="entry name" value="Beta-barrel_AprE"/>
</dbReference>